<keyword evidence="1" id="KW-1133">Transmembrane helix</keyword>
<dbReference type="Proteomes" id="UP000267517">
    <property type="component" value="Chromosome I"/>
</dbReference>
<dbReference type="EMBL" id="AP018049">
    <property type="protein sequence ID" value="BBA28155.1"/>
    <property type="molecule type" value="Genomic_DNA"/>
</dbReference>
<gene>
    <name evidence="2" type="ORF">PMEL1_00045</name>
</gene>
<sequence>MSKPIYFLPWAMRMVIILCLVITHIQQDSFIYILSAFTLILIVFCIWGCSKSKTQNILKALTGNRTQNIFDIVMSALFIIIGLYSKDTTTIIEGGALLTISVINIISPIKYQKS</sequence>
<name>A0A250KGI8_9BACT</name>
<organism evidence="2 3">
    <name type="scientific">Prevotella melaninogenica</name>
    <dbReference type="NCBI Taxonomy" id="28132"/>
    <lineage>
        <taxon>Bacteria</taxon>
        <taxon>Pseudomonadati</taxon>
        <taxon>Bacteroidota</taxon>
        <taxon>Bacteroidia</taxon>
        <taxon>Bacteroidales</taxon>
        <taxon>Prevotellaceae</taxon>
        <taxon>Prevotella</taxon>
    </lineage>
</organism>
<keyword evidence="1" id="KW-0812">Transmembrane</keyword>
<dbReference type="AlphaFoldDB" id="A0A250KGI8"/>
<evidence type="ECO:0000256" key="1">
    <source>
        <dbReference type="SAM" id="Phobius"/>
    </source>
</evidence>
<keyword evidence="1" id="KW-0472">Membrane</keyword>
<reference evidence="2 3" key="1">
    <citation type="submission" date="2017-05" db="EMBL/GenBank/DDBJ databases">
        <title>whole genome sequence of Prevotella melaninogenica GAI 07411.</title>
        <authorList>
            <person name="Kondo Y."/>
            <person name="Hoshino T."/>
        </authorList>
    </citation>
    <scope>NUCLEOTIDE SEQUENCE [LARGE SCALE GENOMIC DNA]</scope>
    <source>
        <strain evidence="2 3">GAI 07411</strain>
    </source>
</reference>
<protein>
    <submittedName>
        <fullName evidence="2">Uncharacterized protein</fullName>
    </submittedName>
</protein>
<proteinExistence type="predicted"/>
<feature type="transmembrane region" description="Helical" evidence="1">
    <location>
        <begin position="69"/>
        <end position="85"/>
    </location>
</feature>
<feature type="transmembrane region" description="Helical" evidence="1">
    <location>
        <begin position="31"/>
        <end position="49"/>
    </location>
</feature>
<feature type="transmembrane region" description="Helical" evidence="1">
    <location>
        <begin position="91"/>
        <end position="109"/>
    </location>
</feature>
<accession>A0A250KGI8</accession>
<evidence type="ECO:0000313" key="2">
    <source>
        <dbReference type="EMBL" id="BBA28155.1"/>
    </source>
</evidence>
<feature type="transmembrane region" description="Helical" evidence="1">
    <location>
        <begin position="7"/>
        <end position="25"/>
    </location>
</feature>
<evidence type="ECO:0000313" key="3">
    <source>
        <dbReference type="Proteomes" id="UP000267517"/>
    </source>
</evidence>